<comment type="caution">
    <text evidence="1">The sequence shown here is derived from an EMBL/GenBank/DDBJ whole genome shotgun (WGS) entry which is preliminary data.</text>
</comment>
<organism evidence="1 2">
    <name type="scientific">Flammeovirga aprica JL-4</name>
    <dbReference type="NCBI Taxonomy" id="694437"/>
    <lineage>
        <taxon>Bacteria</taxon>
        <taxon>Pseudomonadati</taxon>
        <taxon>Bacteroidota</taxon>
        <taxon>Cytophagia</taxon>
        <taxon>Cytophagales</taxon>
        <taxon>Flammeovirgaceae</taxon>
        <taxon>Flammeovirga</taxon>
    </lineage>
</organism>
<sequence length="73" mass="8729">MKSKEIYQKLLAQKGKSTNYAKFNQLSEYQKKCLYNSNYWRVQTGEEPIPVPETNTSYWEDIEKNLEKCLDED</sequence>
<name>A0A7X9P3H5_9BACT</name>
<proteinExistence type="predicted"/>
<dbReference type="AlphaFoldDB" id="A0A7X9P3H5"/>
<keyword evidence="2" id="KW-1185">Reference proteome</keyword>
<dbReference type="EMBL" id="JABANE010000023">
    <property type="protein sequence ID" value="NME68362.1"/>
    <property type="molecule type" value="Genomic_DNA"/>
</dbReference>
<reference evidence="1 2" key="1">
    <citation type="submission" date="2020-04" db="EMBL/GenBank/DDBJ databases">
        <title>Flammeovirga sp. SR4, a novel species isolated from seawater.</title>
        <authorList>
            <person name="Wang X."/>
        </authorList>
    </citation>
    <scope>NUCLEOTIDE SEQUENCE [LARGE SCALE GENOMIC DNA]</scope>
    <source>
        <strain evidence="1 2">ATCC 23126</strain>
    </source>
</reference>
<gene>
    <name evidence="1" type="ORF">HHU12_10360</name>
</gene>
<accession>A0A7X9P3H5</accession>
<dbReference type="RefSeq" id="WP_169656669.1">
    <property type="nucleotide sequence ID" value="NZ_JABANE010000023.1"/>
</dbReference>
<protein>
    <submittedName>
        <fullName evidence="1">Uncharacterized protein</fullName>
    </submittedName>
</protein>
<evidence type="ECO:0000313" key="2">
    <source>
        <dbReference type="Proteomes" id="UP000576082"/>
    </source>
</evidence>
<dbReference type="Proteomes" id="UP000576082">
    <property type="component" value="Unassembled WGS sequence"/>
</dbReference>
<evidence type="ECO:0000313" key="1">
    <source>
        <dbReference type="EMBL" id="NME68362.1"/>
    </source>
</evidence>